<keyword evidence="3" id="KW-1185">Reference proteome</keyword>
<reference evidence="3" key="2">
    <citation type="submission" date="2015-01" db="EMBL/GenBank/DDBJ databases">
        <title>Evolutionary Origins and Diversification of the Mycorrhizal Mutualists.</title>
        <authorList>
            <consortium name="DOE Joint Genome Institute"/>
            <consortium name="Mycorrhizal Genomics Consortium"/>
            <person name="Kohler A."/>
            <person name="Kuo A."/>
            <person name="Nagy L.G."/>
            <person name="Floudas D."/>
            <person name="Copeland A."/>
            <person name="Barry K.W."/>
            <person name="Cichocki N."/>
            <person name="Veneault-Fourrey C."/>
            <person name="LaButti K."/>
            <person name="Lindquist E.A."/>
            <person name="Lipzen A."/>
            <person name="Lundell T."/>
            <person name="Morin E."/>
            <person name="Murat C."/>
            <person name="Riley R."/>
            <person name="Ohm R."/>
            <person name="Sun H."/>
            <person name="Tunlid A."/>
            <person name="Henrissat B."/>
            <person name="Grigoriev I.V."/>
            <person name="Hibbett D.S."/>
            <person name="Martin F."/>
        </authorList>
    </citation>
    <scope>NUCLEOTIDE SEQUENCE [LARGE SCALE GENOMIC DNA]</scope>
    <source>
        <strain evidence="3">MAFF 305830</strain>
    </source>
</reference>
<feature type="compositionally biased region" description="Basic and acidic residues" evidence="1">
    <location>
        <begin position="150"/>
        <end position="161"/>
    </location>
</feature>
<organism evidence="2 3">
    <name type="scientific">Serendipita vermifera MAFF 305830</name>
    <dbReference type="NCBI Taxonomy" id="933852"/>
    <lineage>
        <taxon>Eukaryota</taxon>
        <taxon>Fungi</taxon>
        <taxon>Dikarya</taxon>
        <taxon>Basidiomycota</taxon>
        <taxon>Agaricomycotina</taxon>
        <taxon>Agaricomycetes</taxon>
        <taxon>Sebacinales</taxon>
        <taxon>Serendipitaceae</taxon>
        <taxon>Serendipita</taxon>
    </lineage>
</organism>
<protein>
    <submittedName>
        <fullName evidence="2">Uncharacterized protein</fullName>
    </submittedName>
</protein>
<accession>A0A0C3B6A1</accession>
<feature type="region of interest" description="Disordered" evidence="1">
    <location>
        <begin position="136"/>
        <end position="224"/>
    </location>
</feature>
<dbReference type="HOGENOM" id="CLU_070857_0_0_1"/>
<gene>
    <name evidence="2" type="ORF">M408DRAFT_24319</name>
</gene>
<dbReference type="Proteomes" id="UP000054097">
    <property type="component" value="Unassembled WGS sequence"/>
</dbReference>
<evidence type="ECO:0000313" key="3">
    <source>
        <dbReference type="Proteomes" id="UP000054097"/>
    </source>
</evidence>
<name>A0A0C3B6A1_SERVB</name>
<dbReference type="OrthoDB" id="3231055at2759"/>
<reference evidence="2 3" key="1">
    <citation type="submission" date="2014-04" db="EMBL/GenBank/DDBJ databases">
        <authorList>
            <consortium name="DOE Joint Genome Institute"/>
            <person name="Kuo A."/>
            <person name="Zuccaro A."/>
            <person name="Kohler A."/>
            <person name="Nagy L.G."/>
            <person name="Floudas D."/>
            <person name="Copeland A."/>
            <person name="Barry K.W."/>
            <person name="Cichocki N."/>
            <person name="Veneault-Fourrey C."/>
            <person name="LaButti K."/>
            <person name="Lindquist E.A."/>
            <person name="Lipzen A."/>
            <person name="Lundell T."/>
            <person name="Morin E."/>
            <person name="Murat C."/>
            <person name="Sun H."/>
            <person name="Tunlid A."/>
            <person name="Henrissat B."/>
            <person name="Grigoriev I.V."/>
            <person name="Hibbett D.S."/>
            <person name="Martin F."/>
            <person name="Nordberg H.P."/>
            <person name="Cantor M.N."/>
            <person name="Hua S.X."/>
        </authorList>
    </citation>
    <scope>NUCLEOTIDE SEQUENCE [LARGE SCALE GENOMIC DNA]</scope>
    <source>
        <strain evidence="2 3">MAFF 305830</strain>
    </source>
</reference>
<evidence type="ECO:0000313" key="2">
    <source>
        <dbReference type="EMBL" id="KIM27659.1"/>
    </source>
</evidence>
<dbReference type="EMBL" id="KN824297">
    <property type="protein sequence ID" value="KIM27659.1"/>
    <property type="molecule type" value="Genomic_DNA"/>
</dbReference>
<feature type="region of interest" description="Disordered" evidence="1">
    <location>
        <begin position="51"/>
        <end position="74"/>
    </location>
</feature>
<feature type="compositionally biased region" description="Low complexity" evidence="1">
    <location>
        <begin position="51"/>
        <end position="65"/>
    </location>
</feature>
<proteinExistence type="predicted"/>
<sequence length="224" mass="24657">MNRWWYGVWTLDDVKKIAGPSGNEVSHEYIISNVAKHFIEGYSSIANINSTADDSQKTQQSQSQADSHDLGSHLGPFLRIDTQTDVHTVTIPLSPLSPTHAASRGNQVLWAIISQVAANQEAYLFPWLKPKEAEGGIGVGSKSRVSPAKGSDDSRKAELEKQVQYLTGELKKHEKDTVVSPPKVRPGRSLGNPTKKARTVQALVYDDDSEEEEPIKAKKRKTKG</sequence>
<evidence type="ECO:0000256" key="1">
    <source>
        <dbReference type="SAM" id="MobiDB-lite"/>
    </source>
</evidence>
<dbReference type="AlphaFoldDB" id="A0A0C3B6A1"/>